<dbReference type="Proteomes" id="UP000217790">
    <property type="component" value="Unassembled WGS sequence"/>
</dbReference>
<evidence type="ECO:0000313" key="2">
    <source>
        <dbReference type="Proteomes" id="UP000217790"/>
    </source>
</evidence>
<evidence type="ECO:0008006" key="3">
    <source>
        <dbReference type="Google" id="ProtNLM"/>
    </source>
</evidence>
<evidence type="ECO:0000313" key="1">
    <source>
        <dbReference type="EMBL" id="PBK86655.1"/>
    </source>
</evidence>
<name>A0A2H3CUG0_ARMGA</name>
<keyword evidence="2" id="KW-1185">Reference proteome</keyword>
<dbReference type="OrthoDB" id="3025100at2759"/>
<organism evidence="1 2">
    <name type="scientific">Armillaria gallica</name>
    <name type="common">Bulbous honey fungus</name>
    <name type="synonym">Armillaria bulbosa</name>
    <dbReference type="NCBI Taxonomy" id="47427"/>
    <lineage>
        <taxon>Eukaryota</taxon>
        <taxon>Fungi</taxon>
        <taxon>Dikarya</taxon>
        <taxon>Basidiomycota</taxon>
        <taxon>Agaricomycotina</taxon>
        <taxon>Agaricomycetes</taxon>
        <taxon>Agaricomycetidae</taxon>
        <taxon>Agaricales</taxon>
        <taxon>Marasmiineae</taxon>
        <taxon>Physalacriaceae</taxon>
        <taxon>Armillaria</taxon>
    </lineage>
</organism>
<reference evidence="2" key="1">
    <citation type="journal article" date="2017" name="Nat. Ecol. Evol.">
        <title>Genome expansion and lineage-specific genetic innovations in the forest pathogenic fungi Armillaria.</title>
        <authorList>
            <person name="Sipos G."/>
            <person name="Prasanna A.N."/>
            <person name="Walter M.C."/>
            <person name="O'Connor E."/>
            <person name="Balint B."/>
            <person name="Krizsan K."/>
            <person name="Kiss B."/>
            <person name="Hess J."/>
            <person name="Varga T."/>
            <person name="Slot J."/>
            <person name="Riley R."/>
            <person name="Boka B."/>
            <person name="Rigling D."/>
            <person name="Barry K."/>
            <person name="Lee J."/>
            <person name="Mihaltcheva S."/>
            <person name="LaButti K."/>
            <person name="Lipzen A."/>
            <person name="Waldron R."/>
            <person name="Moloney N.M."/>
            <person name="Sperisen C."/>
            <person name="Kredics L."/>
            <person name="Vagvoelgyi C."/>
            <person name="Patrignani A."/>
            <person name="Fitzpatrick D."/>
            <person name="Nagy I."/>
            <person name="Doyle S."/>
            <person name="Anderson J.B."/>
            <person name="Grigoriev I.V."/>
            <person name="Gueldener U."/>
            <person name="Muensterkoetter M."/>
            <person name="Nagy L.G."/>
        </authorList>
    </citation>
    <scope>NUCLEOTIDE SEQUENCE [LARGE SCALE GENOMIC DNA]</scope>
    <source>
        <strain evidence="2">Ar21-2</strain>
    </source>
</reference>
<dbReference type="STRING" id="47427.A0A2H3CUG0"/>
<dbReference type="AlphaFoldDB" id="A0A2H3CUG0"/>
<protein>
    <recommendedName>
        <fullName evidence="3">Protein kinase domain-containing protein</fullName>
    </recommendedName>
</protein>
<gene>
    <name evidence="1" type="ORF">ARMGADRAFT_533895</name>
</gene>
<accession>A0A2H3CUG0</accession>
<proteinExistence type="predicted"/>
<sequence length="100" mass="11701">MEHIDGKDFRILVPVQKAKNVCPAHKLAVINMALNLNLDAFVRGVYPLDFQPRNVILRNPGRRTVTKFARRMAARCAQRWIQTMFMECWSIWKMSGWGIR</sequence>
<dbReference type="InParanoid" id="A0A2H3CUG0"/>
<dbReference type="EMBL" id="KZ293683">
    <property type="protein sequence ID" value="PBK86655.1"/>
    <property type="molecule type" value="Genomic_DNA"/>
</dbReference>